<reference evidence="2 3" key="1">
    <citation type="journal article" date="2012" name="BMC Genomics">
        <title>Sequencing the genome of Marssonina brunnea reveals fungus-poplar co-evolution.</title>
        <authorList>
            <person name="Zhu S."/>
            <person name="Cao Y.-Z."/>
            <person name="Jiang C."/>
            <person name="Tan B.-Y."/>
            <person name="Wang Z."/>
            <person name="Feng S."/>
            <person name="Zhang L."/>
            <person name="Su X.-H."/>
            <person name="Brejova B."/>
            <person name="Vinar T."/>
            <person name="Xu M."/>
            <person name="Wang M.-X."/>
            <person name="Zhang S.-G."/>
            <person name="Huang M.-R."/>
            <person name="Wu R."/>
            <person name="Zhou Y."/>
        </authorList>
    </citation>
    <scope>NUCLEOTIDE SEQUENCE [LARGE SCALE GENOMIC DNA]</scope>
    <source>
        <strain evidence="2 3">MB_m1</strain>
    </source>
</reference>
<accession>K1WMM2</accession>
<evidence type="ECO:0000313" key="2">
    <source>
        <dbReference type="EMBL" id="EKD13572.1"/>
    </source>
</evidence>
<gene>
    <name evidence="2" type="ORF">MBM_08290</name>
</gene>
<sequence>MTVAATPGTAAPNSPRRASPRWCQTPRKLTTEEALNGGFEEGETQPLDWNFREVDVGDFEIASSIRTSKLPSGKHETRDLEMILANAAKGNPLRTLIAEAALSMGGAHAR</sequence>
<dbReference type="EMBL" id="JH921449">
    <property type="protein sequence ID" value="EKD13572.1"/>
    <property type="molecule type" value="Genomic_DNA"/>
</dbReference>
<name>K1WMM2_MARBU</name>
<dbReference type="HOGENOM" id="CLU_2171604_0_0_1"/>
<evidence type="ECO:0000313" key="3">
    <source>
        <dbReference type="Proteomes" id="UP000006753"/>
    </source>
</evidence>
<evidence type="ECO:0000256" key="1">
    <source>
        <dbReference type="SAM" id="MobiDB-lite"/>
    </source>
</evidence>
<keyword evidence="3" id="KW-1185">Reference proteome</keyword>
<protein>
    <submittedName>
        <fullName evidence="2">Uncharacterized protein</fullName>
    </submittedName>
</protein>
<dbReference type="InParanoid" id="K1WMM2"/>
<dbReference type="KEGG" id="mbe:MBM_08290"/>
<organism evidence="2 3">
    <name type="scientific">Marssonina brunnea f. sp. multigermtubi (strain MB_m1)</name>
    <name type="common">Marssonina leaf spot fungus</name>
    <dbReference type="NCBI Taxonomy" id="1072389"/>
    <lineage>
        <taxon>Eukaryota</taxon>
        <taxon>Fungi</taxon>
        <taxon>Dikarya</taxon>
        <taxon>Ascomycota</taxon>
        <taxon>Pezizomycotina</taxon>
        <taxon>Leotiomycetes</taxon>
        <taxon>Helotiales</taxon>
        <taxon>Drepanopezizaceae</taxon>
        <taxon>Drepanopeziza</taxon>
    </lineage>
</organism>
<proteinExistence type="predicted"/>
<dbReference type="AlphaFoldDB" id="K1WMM2"/>
<feature type="region of interest" description="Disordered" evidence="1">
    <location>
        <begin position="1"/>
        <end position="22"/>
    </location>
</feature>
<dbReference type="Proteomes" id="UP000006753">
    <property type="component" value="Unassembled WGS sequence"/>
</dbReference>